<feature type="non-terminal residue" evidence="1">
    <location>
        <position position="151"/>
    </location>
</feature>
<dbReference type="Proteomes" id="UP000886520">
    <property type="component" value="Chromosome 12"/>
</dbReference>
<proteinExistence type="predicted"/>
<organism evidence="1 2">
    <name type="scientific">Adiantum capillus-veneris</name>
    <name type="common">Maidenhair fern</name>
    <dbReference type="NCBI Taxonomy" id="13818"/>
    <lineage>
        <taxon>Eukaryota</taxon>
        <taxon>Viridiplantae</taxon>
        <taxon>Streptophyta</taxon>
        <taxon>Embryophyta</taxon>
        <taxon>Tracheophyta</taxon>
        <taxon>Polypodiopsida</taxon>
        <taxon>Polypodiidae</taxon>
        <taxon>Polypodiales</taxon>
        <taxon>Pteridineae</taxon>
        <taxon>Pteridaceae</taxon>
        <taxon>Vittarioideae</taxon>
        <taxon>Adiantum</taxon>
    </lineage>
</organism>
<dbReference type="EMBL" id="JABFUD020000012">
    <property type="protein sequence ID" value="KAI5072855.1"/>
    <property type="molecule type" value="Genomic_DNA"/>
</dbReference>
<accession>A0A9D4URN9</accession>
<evidence type="ECO:0000313" key="1">
    <source>
        <dbReference type="EMBL" id="KAI5072855.1"/>
    </source>
</evidence>
<name>A0A9D4URN9_ADICA</name>
<sequence length="151" mass="16060">MYSLVWPAPWRLSVFSQPTTPDGASSALLAHSWLPSSHMASQLDMAGSPKHAAALLLLFKRVTLARYSSRLDAPITDGPSSPSHHPPGDSSPAFCSPVETLLIVALPYISPWPLLPNAAPRLLMTSTTHQAEFLLSLAAPSFSTGSATFTP</sequence>
<keyword evidence="2" id="KW-1185">Reference proteome</keyword>
<comment type="caution">
    <text evidence="1">The sequence shown here is derived from an EMBL/GenBank/DDBJ whole genome shotgun (WGS) entry which is preliminary data.</text>
</comment>
<gene>
    <name evidence="1" type="ORF">GOP47_0012961</name>
</gene>
<reference evidence="1" key="1">
    <citation type="submission" date="2021-01" db="EMBL/GenBank/DDBJ databases">
        <title>Adiantum capillus-veneris genome.</title>
        <authorList>
            <person name="Fang Y."/>
            <person name="Liao Q."/>
        </authorList>
    </citation>
    <scope>NUCLEOTIDE SEQUENCE</scope>
    <source>
        <strain evidence="1">H3</strain>
        <tissue evidence="1">Leaf</tissue>
    </source>
</reference>
<evidence type="ECO:0000313" key="2">
    <source>
        <dbReference type="Proteomes" id="UP000886520"/>
    </source>
</evidence>
<dbReference type="AlphaFoldDB" id="A0A9D4URN9"/>
<protein>
    <submittedName>
        <fullName evidence="1">Uncharacterized protein</fullName>
    </submittedName>
</protein>